<protein>
    <submittedName>
        <fullName evidence="5">Trypsin</fullName>
        <ecNumber evidence="5">3.4.21.59</ecNumber>
    </submittedName>
</protein>
<dbReference type="PROSITE" id="PS00134">
    <property type="entry name" value="TRYPSIN_HIS"/>
    <property type="match status" value="1"/>
</dbReference>
<proteinExistence type="inferred from homology"/>
<dbReference type="SUPFAM" id="SSF50494">
    <property type="entry name" value="Trypsin-like serine proteases"/>
    <property type="match status" value="1"/>
</dbReference>
<dbReference type="GO" id="GO:0004252">
    <property type="term" value="F:serine-type endopeptidase activity"/>
    <property type="evidence" value="ECO:0007669"/>
    <property type="project" value="UniProtKB-EC"/>
</dbReference>
<dbReference type="Gene3D" id="2.40.10.10">
    <property type="entry name" value="Trypsin-like serine proteases"/>
    <property type="match status" value="1"/>
</dbReference>
<keyword evidence="5" id="KW-0378">Hydrolase</keyword>
<dbReference type="GO" id="GO:0006508">
    <property type="term" value="P:proteolysis"/>
    <property type="evidence" value="ECO:0007669"/>
    <property type="project" value="InterPro"/>
</dbReference>
<dbReference type="InterPro" id="IPR043504">
    <property type="entry name" value="Peptidase_S1_PA_chymotrypsin"/>
</dbReference>
<keyword evidence="2" id="KW-1015">Disulfide bond</keyword>
<dbReference type="EMBL" id="BX842648">
    <property type="protein sequence ID" value="CAE78973.1"/>
    <property type="molecule type" value="Genomic_DNA"/>
</dbReference>
<dbReference type="InterPro" id="IPR009003">
    <property type="entry name" value="Peptidase_S1_PA"/>
</dbReference>
<dbReference type="HOGENOM" id="CLU_893282_0_0_7"/>
<dbReference type="KEGG" id="bba:Bd1043"/>
<feature type="region of interest" description="Disordered" evidence="3">
    <location>
        <begin position="41"/>
        <end position="62"/>
    </location>
</feature>
<dbReference type="PANTHER" id="PTHR24276:SF98">
    <property type="entry name" value="FI18310P1-RELATED"/>
    <property type="match status" value="1"/>
</dbReference>
<evidence type="ECO:0000256" key="3">
    <source>
        <dbReference type="SAM" id="MobiDB-lite"/>
    </source>
</evidence>
<dbReference type="SMART" id="SM00020">
    <property type="entry name" value="Tryp_SPc"/>
    <property type="match status" value="1"/>
</dbReference>
<reference evidence="5 6" key="1">
    <citation type="journal article" date="2004" name="Science">
        <title>A predator unmasked: life cycle of Bdellovibrio bacteriovorus from a genomic perspective.</title>
        <authorList>
            <person name="Rendulic S."/>
            <person name="Jagtap P."/>
            <person name="Rosinus A."/>
            <person name="Eppinger M."/>
            <person name="Baar C."/>
            <person name="Lanz C."/>
            <person name="Keller H."/>
            <person name="Lambert C."/>
            <person name="Evans K.J."/>
            <person name="Goesmann A."/>
            <person name="Meyer F."/>
            <person name="Sockett R.E."/>
            <person name="Schuster S.C."/>
        </authorList>
    </citation>
    <scope>NUCLEOTIDE SEQUENCE [LARGE SCALE GENOMIC DNA]</scope>
    <source>
        <strain evidence="6">ATCC 15356 / DSM 50701 / NCIMB 9529 / HD100</strain>
    </source>
</reference>
<dbReference type="PANTHER" id="PTHR24276">
    <property type="entry name" value="POLYSERASE-RELATED"/>
    <property type="match status" value="1"/>
</dbReference>
<organism evidence="5 6">
    <name type="scientific">Bdellovibrio bacteriovorus (strain ATCC 15356 / DSM 50701 / NCIMB 9529 / HD100)</name>
    <dbReference type="NCBI Taxonomy" id="264462"/>
    <lineage>
        <taxon>Bacteria</taxon>
        <taxon>Pseudomonadati</taxon>
        <taxon>Bdellovibrionota</taxon>
        <taxon>Bdellovibrionia</taxon>
        <taxon>Bdellovibrionales</taxon>
        <taxon>Pseudobdellovibrionaceae</taxon>
        <taxon>Bdellovibrio</taxon>
    </lineage>
</organism>
<name>Q6MP25_BDEBA</name>
<evidence type="ECO:0000256" key="2">
    <source>
        <dbReference type="ARBA" id="ARBA00023157"/>
    </source>
</evidence>
<evidence type="ECO:0000256" key="1">
    <source>
        <dbReference type="ARBA" id="ARBA00007664"/>
    </source>
</evidence>
<dbReference type="InterPro" id="IPR018114">
    <property type="entry name" value="TRYPSIN_HIS"/>
</dbReference>
<sequence>MMITSRSHPMNAFNSPSPALKTLVAALAATLALTACSPRSFGPAAEEPSDLSQTGIINGDPIRERGTQAARSVVLVEMVNRHNQPLAFCTGTLIAPQTVLTAGHCFDDSIKGMTGFNIVFTNNYEIFGRKMLVRETTRRGLAYKHHPKFNSTKLYDHDIAIATFDGGIPEGYSTVSIDTDTKGNYSERSVYVYGYGRSKDYTGKPNEDLFAYLGQLRRGVMQIDSQFNRYGDRYWLNSKVPVFICQGDSGGPQFSHENGVLKVIGVNSAVYGKRLPNGQVSCAGIAQATKVAPFAPWIKTTRTQLLQTTTEFSGTFSEH</sequence>
<dbReference type="Pfam" id="PF00089">
    <property type="entry name" value="Trypsin"/>
    <property type="match status" value="1"/>
</dbReference>
<comment type="similarity">
    <text evidence="1">Belongs to the peptidase S1 family.</text>
</comment>
<dbReference type="PRINTS" id="PR00722">
    <property type="entry name" value="CHYMOTRYPSIN"/>
</dbReference>
<accession>Q6MP25</accession>
<dbReference type="eggNOG" id="COG5640">
    <property type="taxonomic scope" value="Bacteria"/>
</dbReference>
<dbReference type="EC" id="3.4.21.59" evidence="5"/>
<evidence type="ECO:0000313" key="5">
    <source>
        <dbReference type="EMBL" id="CAE78973.1"/>
    </source>
</evidence>
<dbReference type="InterPro" id="IPR050430">
    <property type="entry name" value="Peptidase_S1"/>
</dbReference>
<dbReference type="AlphaFoldDB" id="Q6MP25"/>
<evidence type="ECO:0000313" key="6">
    <source>
        <dbReference type="Proteomes" id="UP000008080"/>
    </source>
</evidence>
<dbReference type="InterPro" id="IPR001254">
    <property type="entry name" value="Trypsin_dom"/>
</dbReference>
<feature type="domain" description="Peptidase S1" evidence="4">
    <location>
        <begin position="56"/>
        <end position="303"/>
    </location>
</feature>
<dbReference type="InterPro" id="IPR001314">
    <property type="entry name" value="Peptidase_S1A"/>
</dbReference>
<dbReference type="PROSITE" id="PS50240">
    <property type="entry name" value="TRYPSIN_DOM"/>
    <property type="match status" value="1"/>
</dbReference>
<keyword evidence="6" id="KW-1185">Reference proteome</keyword>
<dbReference type="STRING" id="264462.Bd1043"/>
<dbReference type="Proteomes" id="UP000008080">
    <property type="component" value="Chromosome"/>
</dbReference>
<evidence type="ECO:0000259" key="4">
    <source>
        <dbReference type="PROSITE" id="PS50240"/>
    </source>
</evidence>
<gene>
    <name evidence="5" type="ordered locus">Bd1043</name>
</gene>